<feature type="region of interest" description="Disordered" evidence="1">
    <location>
        <begin position="303"/>
        <end position="323"/>
    </location>
</feature>
<evidence type="ECO:0000313" key="4">
    <source>
        <dbReference type="Proteomes" id="UP000790347"/>
    </source>
</evidence>
<feature type="region of interest" description="Disordered" evidence="1">
    <location>
        <begin position="267"/>
        <end position="287"/>
    </location>
</feature>
<evidence type="ECO:0000256" key="1">
    <source>
        <dbReference type="SAM" id="MobiDB-lite"/>
    </source>
</evidence>
<reference evidence="2" key="2">
    <citation type="submission" date="2020-06" db="EMBL/GenBank/DDBJ databases">
        <authorList>
            <person name="Ji K."/>
            <person name="Li J."/>
        </authorList>
    </citation>
    <scope>NUCLEOTIDE SEQUENCE</scope>
    <source>
        <strain evidence="2">JKM2019</strain>
        <tissue evidence="2">Whole body</tissue>
    </source>
</reference>
<proteinExistence type="predicted"/>
<dbReference type="OrthoDB" id="10525130at2759"/>
<protein>
    <submittedName>
        <fullName evidence="3">Uncharacterized protein</fullName>
    </submittedName>
</protein>
<evidence type="ECO:0000313" key="2">
    <source>
        <dbReference type="EMBL" id="KAH7639329.1"/>
    </source>
</evidence>
<feature type="compositionally biased region" description="Acidic residues" evidence="1">
    <location>
        <begin position="390"/>
        <end position="402"/>
    </location>
</feature>
<sequence length="448" mass="50740">MDDGEFMVTSITEMASNNYSENDPITETNYDQTAVTAILSLSDQKQSLSAYDETLPLAERNLYIMDKNNQIVPLASIRQILSNESLKHNIHGPIILESLHHEQQLNINGEIGGTTLPDKEMNEFTRIICDYIIVLFSEYPVPNHLVLFARMIAEEFPRLGPEELWFCRADHKAGIMKHSGKLSTRLENQRKPYTYKKRRLRIMGPDGQPTIEHLQPVRPSKVKLRFFNSQGQSVHIEGLSMQECTSNNNNNSKTETVSSKRLNNRNKQLNNQHHQRVTRNQSQNGSAEKAIVVGGDEGVVTGGTSVTMSSIQDDNNDENGANDVFEIYDDNHLNLESQITIDGSNDNINDKSNHQGSSKKNDKNGHYFHMNDKPFEIHVKRPTSSRYADDSNDDDDDDEERGDSDCCEKCGARRHSNQSEHDSAKPKKKKRGRGGGFKIVLYCYPLDD</sequence>
<feature type="compositionally biased region" description="Basic and acidic residues" evidence="1">
    <location>
        <begin position="348"/>
        <end position="379"/>
    </location>
</feature>
<feature type="region of interest" description="Disordered" evidence="1">
    <location>
        <begin position="342"/>
        <end position="433"/>
    </location>
</feature>
<reference evidence="3" key="4">
    <citation type="journal article" date="2022" name="Res Sq">
        <title>Comparative Genomics Reveals Insights into the Divergent Evolution of Astigmatic Mites and Household Pest Adaptations.</title>
        <authorList>
            <person name="Xiong Q."/>
            <person name="Wan A.T.-Y."/>
            <person name="Liu X.-Y."/>
            <person name="Fung C.S.-H."/>
            <person name="Xiao X."/>
            <person name="Malainual N."/>
            <person name="Hou J."/>
            <person name="Wang L."/>
            <person name="Wang M."/>
            <person name="Yang K."/>
            <person name="Cui Y."/>
            <person name="Leung E."/>
            <person name="Nong W."/>
            <person name="Shin S.-K."/>
            <person name="Au S."/>
            <person name="Jeong K.Y."/>
            <person name="Chew F.T."/>
            <person name="Hui J."/>
            <person name="Leung T.F."/>
            <person name="Tungtrongchitr A."/>
            <person name="Zhong N."/>
            <person name="Liu Z."/>
            <person name="Tsui S."/>
        </authorList>
    </citation>
    <scope>NUCLEOTIDE SEQUENCE</scope>
    <source>
        <strain evidence="3">Derf</strain>
        <tissue evidence="3">Whole organism</tissue>
    </source>
</reference>
<feature type="compositionally biased region" description="Basic and acidic residues" evidence="1">
    <location>
        <begin position="403"/>
        <end position="425"/>
    </location>
</feature>
<gene>
    <name evidence="3" type="ORF">DERF_005687</name>
    <name evidence="2" type="ORF">HUG17_3362</name>
</gene>
<reference evidence="2" key="3">
    <citation type="journal article" date="2021" name="World Allergy Organ. J.">
        <title>Chromosome-level assembly of Dermatophagoides farinae genome and transcriptome reveals two novel allergens Der f 37 and Der f 39.</title>
        <authorList>
            <person name="Chen J."/>
            <person name="Cai Z."/>
            <person name="Fan D."/>
            <person name="Hu J."/>
            <person name="Hou Y."/>
            <person name="He Y."/>
            <person name="Zhang Z."/>
            <person name="Zhao Z."/>
            <person name="Gao P."/>
            <person name="Hu W."/>
            <person name="Sun J."/>
            <person name="Li J."/>
            <person name="Ji K."/>
        </authorList>
    </citation>
    <scope>NUCLEOTIDE SEQUENCE</scope>
    <source>
        <strain evidence="2">JKM2019</strain>
    </source>
</reference>
<name>A0A922L6U9_DERFA</name>
<organism evidence="3 4">
    <name type="scientific">Dermatophagoides farinae</name>
    <name type="common">American house dust mite</name>
    <dbReference type="NCBI Taxonomy" id="6954"/>
    <lineage>
        <taxon>Eukaryota</taxon>
        <taxon>Metazoa</taxon>
        <taxon>Ecdysozoa</taxon>
        <taxon>Arthropoda</taxon>
        <taxon>Chelicerata</taxon>
        <taxon>Arachnida</taxon>
        <taxon>Acari</taxon>
        <taxon>Acariformes</taxon>
        <taxon>Sarcoptiformes</taxon>
        <taxon>Astigmata</taxon>
        <taxon>Psoroptidia</taxon>
        <taxon>Analgoidea</taxon>
        <taxon>Pyroglyphidae</taxon>
        <taxon>Dermatophagoidinae</taxon>
        <taxon>Dermatophagoides</taxon>
    </lineage>
</organism>
<comment type="caution">
    <text evidence="3">The sequence shown here is derived from an EMBL/GenBank/DDBJ whole genome shotgun (WGS) entry which is preliminary data.</text>
</comment>
<evidence type="ECO:0000313" key="3">
    <source>
        <dbReference type="EMBL" id="KAH9522084.1"/>
    </source>
</evidence>
<dbReference type="Proteomes" id="UP000790347">
    <property type="component" value="Unassembled WGS sequence"/>
</dbReference>
<accession>A0A922L6U9</accession>
<dbReference type="EMBL" id="ASGP02000002">
    <property type="protein sequence ID" value="KAH9522084.1"/>
    <property type="molecule type" value="Genomic_DNA"/>
</dbReference>
<dbReference type="AlphaFoldDB" id="A0A922L6U9"/>
<reference evidence="3" key="1">
    <citation type="submission" date="2013-05" db="EMBL/GenBank/DDBJ databases">
        <authorList>
            <person name="Yim A.K.Y."/>
            <person name="Chan T.F."/>
            <person name="Ji K.M."/>
            <person name="Liu X.Y."/>
            <person name="Zhou J.W."/>
            <person name="Li R.Q."/>
            <person name="Yang K.Y."/>
            <person name="Li J."/>
            <person name="Li M."/>
            <person name="Law P.T.W."/>
            <person name="Wu Y.L."/>
            <person name="Cai Z.L."/>
            <person name="Qin H."/>
            <person name="Bao Y."/>
            <person name="Leung R.K.K."/>
            <person name="Ng P.K.S."/>
            <person name="Zou J."/>
            <person name="Zhong X.J."/>
            <person name="Ran P.X."/>
            <person name="Zhong N.S."/>
            <person name="Liu Z.G."/>
            <person name="Tsui S.K.W."/>
        </authorList>
    </citation>
    <scope>NUCLEOTIDE SEQUENCE</scope>
    <source>
        <strain evidence="3">Derf</strain>
        <tissue evidence="3">Whole organism</tissue>
    </source>
</reference>
<dbReference type="EMBL" id="SDOV01000007">
    <property type="protein sequence ID" value="KAH7639329.1"/>
    <property type="molecule type" value="Genomic_DNA"/>
</dbReference>
<dbReference type="Proteomes" id="UP000828236">
    <property type="component" value="Unassembled WGS sequence"/>
</dbReference>
<keyword evidence="4" id="KW-1185">Reference proteome</keyword>